<evidence type="ECO:0008006" key="5">
    <source>
        <dbReference type="Google" id="ProtNLM"/>
    </source>
</evidence>
<dbReference type="Pfam" id="PF10081">
    <property type="entry name" value="Abhydrolase_9"/>
    <property type="match status" value="1"/>
</dbReference>
<dbReference type="InterPro" id="IPR027787">
    <property type="entry name" value="Alpha/beta-hydrolase_catalytic"/>
</dbReference>
<dbReference type="Proteomes" id="UP000275048">
    <property type="component" value="Unassembled WGS sequence"/>
</dbReference>
<protein>
    <recommendedName>
        <fullName evidence="5">Alpha/beta-hydrolase catalytic domain-containing protein</fullName>
    </recommendedName>
</protein>
<feature type="domain" description="Alpha/beta-hydrolase catalytic" evidence="1">
    <location>
        <begin position="264"/>
        <end position="551"/>
    </location>
</feature>
<dbReference type="Pfam" id="PF15420">
    <property type="entry name" value="Abhydrolase_9_N"/>
    <property type="match status" value="1"/>
</dbReference>
<keyword evidence="4" id="KW-1185">Reference proteome</keyword>
<evidence type="ECO:0000259" key="1">
    <source>
        <dbReference type="Pfam" id="PF10081"/>
    </source>
</evidence>
<name>A0A3M8AN43_9MICO</name>
<gene>
    <name evidence="3" type="ORF">EDM22_02960</name>
</gene>
<proteinExistence type="predicted"/>
<comment type="caution">
    <text evidence="3">The sequence shown here is derived from an EMBL/GenBank/DDBJ whole genome shotgun (WGS) entry which is preliminary data.</text>
</comment>
<evidence type="ECO:0000259" key="2">
    <source>
        <dbReference type="Pfam" id="PF15420"/>
    </source>
</evidence>
<evidence type="ECO:0000313" key="4">
    <source>
        <dbReference type="Proteomes" id="UP000275048"/>
    </source>
</evidence>
<feature type="domain" description="Alpha/beta-hydrolase N-terminal" evidence="2">
    <location>
        <begin position="49"/>
        <end position="247"/>
    </location>
</feature>
<dbReference type="InterPro" id="IPR027788">
    <property type="entry name" value="Alpha/beta-hydrolase_N_dom"/>
</dbReference>
<dbReference type="AlphaFoldDB" id="A0A3M8AN43"/>
<dbReference type="EMBL" id="RHHB01000002">
    <property type="protein sequence ID" value="RNB51915.1"/>
    <property type="molecule type" value="Genomic_DNA"/>
</dbReference>
<organism evidence="3 4">
    <name type="scientific">Agromyces tardus</name>
    <dbReference type="NCBI Taxonomy" id="2583849"/>
    <lineage>
        <taxon>Bacteria</taxon>
        <taxon>Bacillati</taxon>
        <taxon>Actinomycetota</taxon>
        <taxon>Actinomycetes</taxon>
        <taxon>Micrococcales</taxon>
        <taxon>Microbacteriaceae</taxon>
        <taxon>Agromyces</taxon>
    </lineage>
</organism>
<sequence>MTRPPDAVIGVTSRASAATRDGGTMRERRWWQLDPGGAVVGLLLAALSMTPSLLPRPALFQGLITGFGFAIGYAVGVGLWWLVRRFVAWRPTTDQRRVAWWSYLGVAAVATVVLAVLSLGWQNEVRRAVRMPEVDGFDFLVFVVGFVPVVVLGIASGRGIRRLYRRAERTWGRAWGTVATAATVVVGVAVLLSVVMFGLDRLYLANNGPAAPWVTEPVSGARSAGPDSEVDWDLVGRHGTAFLGGGPSAADIEELTGEPALEPVRVYVGQANAPTVEERAAMAVRELERTGGFDRDVLVVATTTGSGWLEPQTVDAIEYLHGGDTAIVSTQYAYTPSWVSFVFDPDAPVAASVALFDAVRAKWETLPADDRPQLVAYGLSLGAHGAQETFADLDDVRGRTEGALFVGSPNGSALWRTLTEGRDEGSPQWQPVVDGGRQVRWHSTAGDFGALGPGWEEPRVAYLQHATDPVTWLGLELIWAEPDWLKSGQRSDDLSDSMRWIPAVTAVQLVVDMFMGESVPASYGHNYGDVVLDGWRAVTGDGGLDVAALARIQEVLEGYAQVQPIGSVSE</sequence>
<evidence type="ECO:0000313" key="3">
    <source>
        <dbReference type="EMBL" id="RNB51915.1"/>
    </source>
</evidence>
<reference evidence="3 4" key="1">
    <citation type="submission" date="2018-10" db="EMBL/GenBank/DDBJ databases">
        <title>Isolation, diversity and antibacterial activity of antinobacteria from the wheat rhizosphere soil.</title>
        <authorList>
            <person name="Sun T."/>
        </authorList>
    </citation>
    <scope>NUCLEOTIDE SEQUENCE [LARGE SCALE GENOMIC DNA]</scope>
    <source>
        <strain evidence="3 4">SJ-23</strain>
    </source>
</reference>
<accession>A0A3M8AN43</accession>